<protein>
    <submittedName>
        <fullName evidence="4">Uncharacterized protein</fullName>
    </submittedName>
</protein>
<evidence type="ECO:0000313" key="2">
    <source>
        <dbReference type="EMBL" id="VTS13517.1"/>
    </source>
</evidence>
<evidence type="ECO:0000313" key="4">
    <source>
        <dbReference type="EMBL" id="VTS32110.1"/>
    </source>
</evidence>
<reference evidence="5 6" key="1">
    <citation type="submission" date="2019-05" db="EMBL/GenBank/DDBJ databases">
        <authorList>
            <consortium name="Pathogen Informatics"/>
        </authorList>
    </citation>
    <scope>NUCLEOTIDE SEQUENCE [LARGE SCALE GENOMIC DNA]</scope>
    <source>
        <strain evidence="3 5">NCTC5385</strain>
        <strain evidence="4 6">NCTC5386</strain>
    </source>
</reference>
<dbReference type="Proteomes" id="UP000394068">
    <property type="component" value="Unassembled WGS sequence"/>
</dbReference>
<evidence type="ECO:0000313" key="5">
    <source>
        <dbReference type="Proteomes" id="UP000304914"/>
    </source>
</evidence>
<dbReference type="Proteomes" id="UP000304914">
    <property type="component" value="Chromosome"/>
</dbReference>
<evidence type="ECO:0000256" key="1">
    <source>
        <dbReference type="SAM" id="Coils"/>
    </source>
</evidence>
<organism evidence="4 6">
    <name type="scientific">Streptococcus pseudoporcinus</name>
    <dbReference type="NCBI Taxonomy" id="361101"/>
    <lineage>
        <taxon>Bacteria</taxon>
        <taxon>Bacillati</taxon>
        <taxon>Bacillota</taxon>
        <taxon>Bacilli</taxon>
        <taxon>Lactobacillales</taxon>
        <taxon>Streptococcaceae</taxon>
        <taxon>Streptococcus</taxon>
    </lineage>
</organism>
<gene>
    <name evidence="3" type="ORF">NCTC5385_00900</name>
    <name evidence="2" type="ORF">NCTC5386_01008</name>
    <name evidence="4" type="ORF">NCTC5386_02208</name>
</gene>
<evidence type="ECO:0000313" key="3">
    <source>
        <dbReference type="EMBL" id="VTS20184.1"/>
    </source>
</evidence>
<dbReference type="EMBL" id="CABEHT010000003">
    <property type="protein sequence ID" value="VTS32110.1"/>
    <property type="molecule type" value="Genomic_DNA"/>
</dbReference>
<sequence length="45" mass="5112">MDEQIKSNLALQIAQLSLDKATLQAQNEQLRTEVERLQKQDEGGE</sequence>
<dbReference type="AlphaFoldDB" id="A0A4U9YWJ5"/>
<dbReference type="EMBL" id="CABEHT010000001">
    <property type="protein sequence ID" value="VTS13517.1"/>
    <property type="molecule type" value="Genomic_DNA"/>
</dbReference>
<dbReference type="EMBL" id="LR594035">
    <property type="protein sequence ID" value="VTS20184.1"/>
    <property type="molecule type" value="Genomic_DNA"/>
</dbReference>
<name>A0A4U9YWJ5_9STRE</name>
<evidence type="ECO:0000313" key="6">
    <source>
        <dbReference type="Proteomes" id="UP000394068"/>
    </source>
</evidence>
<feature type="coiled-coil region" evidence="1">
    <location>
        <begin position="6"/>
        <end position="40"/>
    </location>
</feature>
<accession>A0A4U9YWJ5</accession>
<keyword evidence="1" id="KW-0175">Coiled coil</keyword>
<dbReference type="RefSeq" id="WP_171011240.1">
    <property type="nucleotide sequence ID" value="NZ_CABEHT010000001.1"/>
</dbReference>
<proteinExistence type="predicted"/>